<accession>A0A9D5M469</accession>
<comment type="similarity">
    <text evidence="1 2">Belongs to the Iojap/RsfS family.</text>
</comment>
<comment type="function">
    <text evidence="2">Functions as a ribosomal silencing factor. Interacts with ribosomal protein uL14 (rplN), blocking formation of intersubunit bridge B8. Prevents association of the 30S and 50S ribosomal subunits and the formation of functional ribosomes, thus repressing translation.</text>
</comment>
<organism evidence="3 4">
    <name type="scientific">Ructibacterium gallinarum</name>
    <dbReference type="NCBI Taxonomy" id="2779355"/>
    <lineage>
        <taxon>Bacteria</taxon>
        <taxon>Bacillati</taxon>
        <taxon>Bacillota</taxon>
        <taxon>Clostridia</taxon>
        <taxon>Eubacteriales</taxon>
        <taxon>Oscillospiraceae</taxon>
        <taxon>Ructibacterium</taxon>
    </lineage>
</organism>
<keyword evidence="2" id="KW-0678">Repressor</keyword>
<keyword evidence="4" id="KW-1185">Reference proteome</keyword>
<sequence>MACENKTVNIIFQVLDSKKAKDIEVLDVRGLTTLADYFIIATGGSDRQVQALCDHVEEELEKQDVFPVNKEGYRSGEWVLLGYDDAIVHIFQQEPRDFYDLARIWKDAVSVDMSDIAVQ</sequence>
<dbReference type="GO" id="GO:0005737">
    <property type="term" value="C:cytoplasm"/>
    <property type="evidence" value="ECO:0007669"/>
    <property type="project" value="UniProtKB-SubCell"/>
</dbReference>
<dbReference type="GO" id="GO:0090071">
    <property type="term" value="P:negative regulation of ribosome biogenesis"/>
    <property type="evidence" value="ECO:0007669"/>
    <property type="project" value="UniProtKB-UniRule"/>
</dbReference>
<dbReference type="GO" id="GO:0017148">
    <property type="term" value="P:negative regulation of translation"/>
    <property type="evidence" value="ECO:0007669"/>
    <property type="project" value="UniProtKB-UniRule"/>
</dbReference>
<evidence type="ECO:0000256" key="1">
    <source>
        <dbReference type="ARBA" id="ARBA00010574"/>
    </source>
</evidence>
<dbReference type="GO" id="GO:0043023">
    <property type="term" value="F:ribosomal large subunit binding"/>
    <property type="evidence" value="ECO:0007669"/>
    <property type="project" value="TreeGrafter"/>
</dbReference>
<gene>
    <name evidence="2 3" type="primary">rsfS</name>
    <name evidence="3" type="ORF">INF28_07445</name>
</gene>
<keyword evidence="2" id="KW-0810">Translation regulation</keyword>
<dbReference type="Proteomes" id="UP000806542">
    <property type="component" value="Unassembled WGS sequence"/>
</dbReference>
<protein>
    <recommendedName>
        <fullName evidence="2">Ribosomal silencing factor RsfS</fullName>
    </recommendedName>
</protein>
<dbReference type="AlphaFoldDB" id="A0A9D5M469"/>
<dbReference type="SUPFAM" id="SSF81301">
    <property type="entry name" value="Nucleotidyltransferase"/>
    <property type="match status" value="1"/>
</dbReference>
<evidence type="ECO:0000313" key="4">
    <source>
        <dbReference type="Proteomes" id="UP000806542"/>
    </source>
</evidence>
<keyword evidence="2" id="KW-0963">Cytoplasm</keyword>
<comment type="subcellular location">
    <subcellularLocation>
        <location evidence="2">Cytoplasm</location>
    </subcellularLocation>
</comment>
<comment type="caution">
    <text evidence="3">The sequence shown here is derived from an EMBL/GenBank/DDBJ whole genome shotgun (WGS) entry which is preliminary data.</text>
</comment>
<dbReference type="EMBL" id="JADCKB010000013">
    <property type="protein sequence ID" value="MBE5040295.1"/>
    <property type="molecule type" value="Genomic_DNA"/>
</dbReference>
<comment type="subunit">
    <text evidence="2">Interacts with ribosomal protein uL14 (rplN).</text>
</comment>
<dbReference type="Pfam" id="PF02410">
    <property type="entry name" value="RsfS"/>
    <property type="match status" value="1"/>
</dbReference>
<proteinExistence type="inferred from homology"/>
<dbReference type="InterPro" id="IPR043519">
    <property type="entry name" value="NT_sf"/>
</dbReference>
<dbReference type="Gene3D" id="3.30.460.10">
    <property type="entry name" value="Beta Polymerase, domain 2"/>
    <property type="match status" value="1"/>
</dbReference>
<dbReference type="GO" id="GO:0042256">
    <property type="term" value="P:cytosolic ribosome assembly"/>
    <property type="evidence" value="ECO:0007669"/>
    <property type="project" value="UniProtKB-UniRule"/>
</dbReference>
<dbReference type="PANTHER" id="PTHR21043">
    <property type="entry name" value="IOJAP SUPERFAMILY ORTHOLOG"/>
    <property type="match status" value="1"/>
</dbReference>
<reference evidence="3" key="1">
    <citation type="submission" date="2020-10" db="EMBL/GenBank/DDBJ databases">
        <title>ChiBAC.</title>
        <authorList>
            <person name="Zenner C."/>
            <person name="Hitch T.C.A."/>
            <person name="Clavel T."/>
        </authorList>
    </citation>
    <scope>NUCLEOTIDE SEQUENCE</scope>
    <source>
        <strain evidence="3">DSM 107454</strain>
    </source>
</reference>
<evidence type="ECO:0000313" key="3">
    <source>
        <dbReference type="EMBL" id="MBE5040295.1"/>
    </source>
</evidence>
<dbReference type="RefSeq" id="WP_226392846.1">
    <property type="nucleotide sequence ID" value="NZ_JADCKB010000013.1"/>
</dbReference>
<dbReference type="InterPro" id="IPR004394">
    <property type="entry name" value="Iojap/RsfS/C7orf30"/>
</dbReference>
<dbReference type="PANTHER" id="PTHR21043:SF0">
    <property type="entry name" value="MITOCHONDRIAL ASSEMBLY OF RIBOSOMAL LARGE SUBUNIT PROTEIN 1"/>
    <property type="match status" value="1"/>
</dbReference>
<name>A0A9D5M469_9FIRM</name>
<dbReference type="NCBIfam" id="TIGR00090">
    <property type="entry name" value="rsfS_iojap_ybeB"/>
    <property type="match status" value="1"/>
</dbReference>
<dbReference type="HAMAP" id="MF_01477">
    <property type="entry name" value="Iojap_RsfS"/>
    <property type="match status" value="1"/>
</dbReference>
<evidence type="ECO:0000256" key="2">
    <source>
        <dbReference type="HAMAP-Rule" id="MF_01477"/>
    </source>
</evidence>